<proteinExistence type="predicted"/>
<dbReference type="EMBL" id="LS480641">
    <property type="protein sequence ID" value="SPT19901.1"/>
    <property type="molecule type" value="Genomic_DNA"/>
</dbReference>
<protein>
    <submittedName>
        <fullName evidence="2">Uncharacterized protein</fullName>
    </submittedName>
</protein>
<name>A0A7H4LMR3_WHEAT</name>
<organism evidence="2 3">
    <name type="scientific">Triticum aestivum</name>
    <name type="common">Wheat</name>
    <dbReference type="NCBI Taxonomy" id="4565"/>
    <lineage>
        <taxon>Eukaryota</taxon>
        <taxon>Viridiplantae</taxon>
        <taxon>Streptophyta</taxon>
        <taxon>Embryophyta</taxon>
        <taxon>Tracheophyta</taxon>
        <taxon>Spermatophyta</taxon>
        <taxon>Magnoliopsida</taxon>
        <taxon>Liliopsida</taxon>
        <taxon>Poales</taxon>
        <taxon>Poaceae</taxon>
        <taxon>BOP clade</taxon>
        <taxon>Pooideae</taxon>
        <taxon>Triticodae</taxon>
        <taxon>Triticeae</taxon>
        <taxon>Triticinae</taxon>
        <taxon>Triticum</taxon>
    </lineage>
</organism>
<feature type="compositionally biased region" description="Low complexity" evidence="1">
    <location>
        <begin position="30"/>
        <end position="53"/>
    </location>
</feature>
<feature type="region of interest" description="Disordered" evidence="1">
    <location>
        <begin position="1"/>
        <end position="53"/>
    </location>
</feature>
<evidence type="ECO:0000256" key="1">
    <source>
        <dbReference type="SAM" id="MobiDB-lite"/>
    </source>
</evidence>
<sequence>MVVLVRSRACRSWSSRPSFGSTSPPPRPRPSGAGAAMDQTTAGSASTGGTTASSSLAMVPDLCFGNSNSQELQESNAGQLWWSEGLRAPNHHTVPTPTSHLRWTDGQWSIQAILIKWSNTMGGPMLLQHF</sequence>
<evidence type="ECO:0000313" key="3">
    <source>
        <dbReference type="Proteomes" id="UP000280104"/>
    </source>
</evidence>
<dbReference type="AlphaFoldDB" id="A0A7H4LMR3"/>
<reference evidence="2 3" key="1">
    <citation type="submission" date="2018-05" db="EMBL/GenBank/DDBJ databases">
        <authorList>
            <person name="Thind KAUR A."/>
        </authorList>
    </citation>
    <scope>NUCLEOTIDE SEQUENCE [LARGE SCALE GENOMIC DNA]</scope>
</reference>
<evidence type="ECO:0000313" key="2">
    <source>
        <dbReference type="EMBL" id="SPT19901.1"/>
    </source>
</evidence>
<accession>A0A7H4LMR3</accession>
<gene>
    <name evidence="2" type="ORF">CAMPLR22A2D_LOCUS4527</name>
</gene>
<dbReference type="Proteomes" id="UP000280104">
    <property type="component" value="Chromosome II"/>
</dbReference>